<protein>
    <submittedName>
        <fullName evidence="8">Rhomboid family intramembrane serine protease</fullName>
    </submittedName>
</protein>
<accession>A0ABR8HMB5</accession>
<feature type="transmembrane region" description="Helical" evidence="6">
    <location>
        <begin position="225"/>
        <end position="243"/>
    </location>
</feature>
<evidence type="ECO:0000256" key="5">
    <source>
        <dbReference type="SAM" id="MobiDB-lite"/>
    </source>
</evidence>
<feature type="transmembrane region" description="Helical" evidence="6">
    <location>
        <begin position="173"/>
        <end position="190"/>
    </location>
</feature>
<evidence type="ECO:0000256" key="6">
    <source>
        <dbReference type="SAM" id="Phobius"/>
    </source>
</evidence>
<feature type="compositionally biased region" description="Basic and acidic residues" evidence="5">
    <location>
        <begin position="261"/>
        <end position="297"/>
    </location>
</feature>
<keyword evidence="2 6" id="KW-0812">Transmembrane</keyword>
<evidence type="ECO:0000313" key="8">
    <source>
        <dbReference type="EMBL" id="MBD2620341.1"/>
    </source>
</evidence>
<dbReference type="RefSeq" id="WP_190718178.1">
    <property type="nucleotide sequence ID" value="NZ_JACJSW010000019.1"/>
</dbReference>
<feature type="transmembrane region" description="Helical" evidence="6">
    <location>
        <begin position="58"/>
        <end position="82"/>
    </location>
</feature>
<dbReference type="Pfam" id="PF01694">
    <property type="entry name" value="Rhomboid"/>
    <property type="match status" value="1"/>
</dbReference>
<feature type="compositionally biased region" description="Polar residues" evidence="5">
    <location>
        <begin position="245"/>
        <end position="257"/>
    </location>
</feature>
<name>A0ABR8HMB5_9CHRO</name>
<keyword evidence="8" id="KW-0645">Protease</keyword>
<dbReference type="Gene3D" id="1.20.1540.10">
    <property type="entry name" value="Rhomboid-like"/>
    <property type="match status" value="1"/>
</dbReference>
<evidence type="ECO:0000256" key="2">
    <source>
        <dbReference type="ARBA" id="ARBA00022692"/>
    </source>
</evidence>
<gene>
    <name evidence="8" type="ORF">H6G48_00915</name>
</gene>
<feature type="domain" description="Peptidase S54 rhomboid" evidence="7">
    <location>
        <begin position="59"/>
        <end position="189"/>
    </location>
</feature>
<dbReference type="GO" id="GO:0006508">
    <property type="term" value="P:proteolysis"/>
    <property type="evidence" value="ECO:0007669"/>
    <property type="project" value="UniProtKB-KW"/>
</dbReference>
<reference evidence="8 9" key="1">
    <citation type="journal article" date="2020" name="ISME J.">
        <title>Comparative genomics reveals insights into cyanobacterial evolution and habitat adaptation.</title>
        <authorList>
            <person name="Chen M.Y."/>
            <person name="Teng W.K."/>
            <person name="Zhao L."/>
            <person name="Hu C.X."/>
            <person name="Zhou Y.K."/>
            <person name="Han B.P."/>
            <person name="Song L.R."/>
            <person name="Shu W.S."/>
        </authorList>
    </citation>
    <scope>NUCLEOTIDE SEQUENCE [LARGE SCALE GENOMIC DNA]</scope>
    <source>
        <strain evidence="8 9">FACHB-1344</strain>
    </source>
</reference>
<dbReference type="EMBL" id="JACJSW010000019">
    <property type="protein sequence ID" value="MBD2620341.1"/>
    <property type="molecule type" value="Genomic_DNA"/>
</dbReference>
<evidence type="ECO:0000256" key="4">
    <source>
        <dbReference type="ARBA" id="ARBA00023136"/>
    </source>
</evidence>
<proteinExistence type="predicted"/>
<evidence type="ECO:0000313" key="9">
    <source>
        <dbReference type="Proteomes" id="UP000636187"/>
    </source>
</evidence>
<feature type="transmembrane region" description="Helical" evidence="6">
    <location>
        <begin position="94"/>
        <end position="113"/>
    </location>
</feature>
<feature type="transmembrane region" description="Helical" evidence="6">
    <location>
        <begin position="20"/>
        <end position="38"/>
    </location>
</feature>
<keyword evidence="8" id="KW-0378">Hydrolase</keyword>
<keyword evidence="4 6" id="KW-0472">Membrane</keyword>
<dbReference type="SUPFAM" id="SSF144091">
    <property type="entry name" value="Rhomboid-like"/>
    <property type="match status" value="1"/>
</dbReference>
<evidence type="ECO:0000256" key="3">
    <source>
        <dbReference type="ARBA" id="ARBA00022989"/>
    </source>
</evidence>
<evidence type="ECO:0000256" key="1">
    <source>
        <dbReference type="ARBA" id="ARBA00004141"/>
    </source>
</evidence>
<keyword evidence="3 6" id="KW-1133">Transmembrane helix</keyword>
<sequence length="297" mass="34203">MARRTNHLMTGHLKTKMTIIGVFVAIFWIVEILDQFVFDHQLNQYEIISSSLPFGLRWILFAPFLHGSFKYLIVGTIGFVILGLSVKSYKIRHFWIVTIITRIVGGLGIWIFAPTNTPQIGLSSLIFGYLGFLALGGQSNFDPNYDKDGFLVNFLYVYLSIFLVFVFIYGQQISHLLSGFLTGTLAAEFIAQEKGRAMRSVFFRLFFFIFITFWFVNWLLTGDNFINFILGVIGFIACAIAGGSSSTSGEQKDTIPQTGHAEARHRDRVEAEERYRQWKEQEQRDWEEQQRQNNEDR</sequence>
<dbReference type="GO" id="GO:0008233">
    <property type="term" value="F:peptidase activity"/>
    <property type="evidence" value="ECO:0007669"/>
    <property type="project" value="UniProtKB-KW"/>
</dbReference>
<keyword evidence="9" id="KW-1185">Reference proteome</keyword>
<evidence type="ECO:0000259" key="7">
    <source>
        <dbReference type="Pfam" id="PF01694"/>
    </source>
</evidence>
<feature type="transmembrane region" description="Helical" evidence="6">
    <location>
        <begin position="202"/>
        <end position="219"/>
    </location>
</feature>
<comment type="subcellular location">
    <subcellularLocation>
        <location evidence="1">Membrane</location>
        <topology evidence="1">Multi-pass membrane protein</topology>
    </subcellularLocation>
</comment>
<dbReference type="Proteomes" id="UP000636187">
    <property type="component" value="Unassembled WGS sequence"/>
</dbReference>
<feature type="region of interest" description="Disordered" evidence="5">
    <location>
        <begin position="245"/>
        <end position="297"/>
    </location>
</feature>
<dbReference type="InterPro" id="IPR035952">
    <property type="entry name" value="Rhomboid-like_sf"/>
</dbReference>
<feature type="transmembrane region" description="Helical" evidence="6">
    <location>
        <begin position="149"/>
        <end position="167"/>
    </location>
</feature>
<dbReference type="InterPro" id="IPR022764">
    <property type="entry name" value="Peptidase_S54_rhomboid_dom"/>
</dbReference>
<comment type="caution">
    <text evidence="8">The sequence shown here is derived from an EMBL/GenBank/DDBJ whole genome shotgun (WGS) entry which is preliminary data.</text>
</comment>
<organism evidence="8 9">
    <name type="scientific">Microcystis flos-aquae FACHB-1344</name>
    <dbReference type="NCBI Taxonomy" id="2692899"/>
    <lineage>
        <taxon>Bacteria</taxon>
        <taxon>Bacillati</taxon>
        <taxon>Cyanobacteriota</taxon>
        <taxon>Cyanophyceae</taxon>
        <taxon>Oscillatoriophycideae</taxon>
        <taxon>Chroococcales</taxon>
        <taxon>Microcystaceae</taxon>
        <taxon>Microcystis</taxon>
    </lineage>
</organism>
<feature type="transmembrane region" description="Helical" evidence="6">
    <location>
        <begin position="119"/>
        <end position="137"/>
    </location>
</feature>